<evidence type="ECO:0000256" key="4">
    <source>
        <dbReference type="SAM" id="MobiDB-lite"/>
    </source>
</evidence>
<evidence type="ECO:0000313" key="7">
    <source>
        <dbReference type="EMBL" id="PRQ73653.1"/>
    </source>
</evidence>
<keyword evidence="1" id="KW-0489">Methyltransferase</keyword>
<feature type="region of interest" description="Disordered" evidence="4">
    <location>
        <begin position="97"/>
        <end position="126"/>
    </location>
</feature>
<dbReference type="PANTHER" id="PTHR13271">
    <property type="entry name" value="UNCHARACTERIZED PUTATIVE METHYLTRANSFERASE"/>
    <property type="match status" value="1"/>
</dbReference>
<dbReference type="EMBL" id="CWKI01000007">
    <property type="protein sequence ID" value="CTR07862.1"/>
    <property type="molecule type" value="Genomic_DNA"/>
</dbReference>
<evidence type="ECO:0000313" key="8">
    <source>
        <dbReference type="Proteomes" id="UP000199069"/>
    </source>
</evidence>
<dbReference type="OrthoDB" id="341421at2759"/>
<dbReference type="SUPFAM" id="SSF82199">
    <property type="entry name" value="SET domain"/>
    <property type="match status" value="1"/>
</dbReference>
<dbReference type="Gene3D" id="3.90.1410.10">
    <property type="entry name" value="set domain protein methyltransferase, domain 1"/>
    <property type="match status" value="1"/>
</dbReference>
<evidence type="ECO:0000256" key="3">
    <source>
        <dbReference type="ARBA" id="ARBA00022691"/>
    </source>
</evidence>
<feature type="compositionally biased region" description="Low complexity" evidence="4">
    <location>
        <begin position="104"/>
        <end position="121"/>
    </location>
</feature>
<keyword evidence="8" id="KW-1185">Reference proteome</keyword>
<evidence type="ECO:0000256" key="2">
    <source>
        <dbReference type="ARBA" id="ARBA00022679"/>
    </source>
</evidence>
<keyword evidence="2" id="KW-0808">Transferase</keyword>
<name>A0A0K3CGZ3_RHOTO</name>
<dbReference type="Proteomes" id="UP000199069">
    <property type="component" value="Unassembled WGS sequence"/>
</dbReference>
<keyword evidence="3" id="KW-0949">S-adenosyl-L-methionine</keyword>
<reference evidence="6 8" key="1">
    <citation type="submission" date="2015-07" db="EMBL/GenBank/DDBJ databases">
        <authorList>
            <person name="Cajimat M.N.B."/>
            <person name="Milazzo M.L."/>
            <person name="Fulhorst C.F."/>
        </authorList>
    </citation>
    <scope>NUCLEOTIDE SEQUENCE [LARGE SCALE GENOMIC DNA]</scope>
    <source>
        <strain evidence="6">Single colony</strain>
    </source>
</reference>
<dbReference type="EMBL" id="LCTV02000007">
    <property type="protein sequence ID" value="PRQ73653.1"/>
    <property type="molecule type" value="Genomic_DNA"/>
</dbReference>
<dbReference type="CDD" id="cd19177">
    <property type="entry name" value="SET_SETD4"/>
    <property type="match status" value="1"/>
</dbReference>
<feature type="domain" description="SET" evidence="5">
    <location>
        <begin position="23"/>
        <end position="313"/>
    </location>
</feature>
<evidence type="ECO:0000313" key="6">
    <source>
        <dbReference type="EMBL" id="CTR07862.1"/>
    </source>
</evidence>
<sequence length="497" mass="56098">MSEDPVWDALLAWLKTFPNHVDPEKSVRLVHNEAGRGLVARGDLPPGSLLISIPNAALLNLRTLKPLYPPSFASLNAIQWLSLHLALQFRRHLHPNNLRPPLPNRTSSTSASLPSSKFTSTPLPRPPPAIPQDKYWPFIASLPRSFPTVPLTWSNHSRSLATLRADFSLSDEDVSVDDWQDDGKKRKRYTELVELMDGATRRRARDVEKRFREDWDVVRRLWADHGTEVEGELGFFDFLLGWLNVNTRCIYFDLDGRKENNLTLCPVIDMINHVPGRTTKPSPRIASMTFSAPTTSSGDPPLRDGEELAFSYGAHEDAMLLTEYGFVIGAENDYNVAEVDKYVEGLFEAQGREGELKVGVLRDEGYWGDMTLSEKPDPPSPSWRVLVALRLFHLRLPTLAVLSADSLAAWYNNINGVTETVSSANEAKVRASVRAICDAAVREAEEGVKRCEEVLRRWKREGTGVDKEMEGNWRMVKTVWDEDLRIARAVKNEYEGK</sequence>
<dbReference type="InterPro" id="IPR046341">
    <property type="entry name" value="SET_dom_sf"/>
</dbReference>
<organism evidence="6 8">
    <name type="scientific">Rhodotorula toruloides</name>
    <name type="common">Yeast</name>
    <name type="synonym">Rhodosporidium toruloides</name>
    <dbReference type="NCBI Taxonomy" id="5286"/>
    <lineage>
        <taxon>Eukaryota</taxon>
        <taxon>Fungi</taxon>
        <taxon>Dikarya</taxon>
        <taxon>Basidiomycota</taxon>
        <taxon>Pucciniomycotina</taxon>
        <taxon>Microbotryomycetes</taxon>
        <taxon>Sporidiobolales</taxon>
        <taxon>Sporidiobolaceae</taxon>
        <taxon>Rhodotorula</taxon>
    </lineage>
</organism>
<dbReference type="PROSITE" id="PS50280">
    <property type="entry name" value="SET"/>
    <property type="match status" value="1"/>
</dbReference>
<reference evidence="7 9" key="2">
    <citation type="journal article" date="2018" name="Elife">
        <title>Functional genomics of lipid metabolism in the oleaginous yeast Rhodosporidium toruloides.</title>
        <authorList>
            <person name="Coradetti S.T."/>
            <person name="Pinel D."/>
            <person name="Geiselman G."/>
            <person name="Ito M."/>
            <person name="Mondo S."/>
            <person name="Reilly M.C."/>
            <person name="Cheng Y.F."/>
            <person name="Bauer S."/>
            <person name="Grigoriev I."/>
            <person name="Gladden J.M."/>
            <person name="Simmons B.A."/>
            <person name="Brem R."/>
            <person name="Arkin A.P."/>
            <person name="Skerker J.M."/>
        </authorList>
    </citation>
    <scope>NUCLEOTIDE SEQUENCE [LARGE SCALE GENOMIC DNA]</scope>
    <source>
        <strain evidence="7 9">NBRC 0880</strain>
    </source>
</reference>
<dbReference type="STRING" id="5286.A0A0K3CGZ3"/>
<protein>
    <recommendedName>
        <fullName evidence="5">SET domain-containing protein</fullName>
    </recommendedName>
</protein>
<dbReference type="GO" id="GO:0032259">
    <property type="term" value="P:methylation"/>
    <property type="evidence" value="ECO:0007669"/>
    <property type="project" value="UniProtKB-KW"/>
</dbReference>
<gene>
    <name evidence="6" type="primary">FGENESH: predicted gene_7.108</name>
    <name evidence="7" type="ORF">AAT19DRAFT_15220</name>
    <name evidence="6" type="ORF">BN2166_0037230</name>
</gene>
<dbReference type="InterPro" id="IPR001214">
    <property type="entry name" value="SET_dom"/>
</dbReference>
<dbReference type="PANTHER" id="PTHR13271:SF47">
    <property type="entry name" value="ACTIN-HISTIDINE N-METHYLTRANSFERASE"/>
    <property type="match status" value="1"/>
</dbReference>
<accession>A0A0K3CGZ3</accession>
<dbReference type="GO" id="GO:0016279">
    <property type="term" value="F:protein-lysine N-methyltransferase activity"/>
    <property type="evidence" value="ECO:0007669"/>
    <property type="project" value="InterPro"/>
</dbReference>
<dbReference type="InterPro" id="IPR050600">
    <property type="entry name" value="SETD3_SETD6_MTase"/>
</dbReference>
<evidence type="ECO:0000313" key="9">
    <source>
        <dbReference type="Proteomes" id="UP000239560"/>
    </source>
</evidence>
<dbReference type="Proteomes" id="UP000239560">
    <property type="component" value="Unassembled WGS sequence"/>
</dbReference>
<dbReference type="OMA" id="DECFITY"/>
<dbReference type="AlphaFoldDB" id="A0A0K3CGZ3"/>
<proteinExistence type="predicted"/>
<dbReference type="InterPro" id="IPR044429">
    <property type="entry name" value="SETD4_SET"/>
</dbReference>
<evidence type="ECO:0000256" key="1">
    <source>
        <dbReference type="ARBA" id="ARBA00022603"/>
    </source>
</evidence>
<evidence type="ECO:0000259" key="5">
    <source>
        <dbReference type="PROSITE" id="PS50280"/>
    </source>
</evidence>